<organism evidence="1 2">
    <name type="scientific">Spirulina subsalsa FACHB-351</name>
    <dbReference type="NCBI Taxonomy" id="234711"/>
    <lineage>
        <taxon>Bacteria</taxon>
        <taxon>Bacillati</taxon>
        <taxon>Cyanobacteriota</taxon>
        <taxon>Cyanophyceae</taxon>
        <taxon>Spirulinales</taxon>
        <taxon>Spirulinaceae</taxon>
        <taxon>Spirulina</taxon>
    </lineage>
</organism>
<dbReference type="Pfam" id="PF04402">
    <property type="entry name" value="SIMPL"/>
    <property type="match status" value="1"/>
</dbReference>
<dbReference type="InterPro" id="IPR052022">
    <property type="entry name" value="26kDa_periplasmic_antigen"/>
</dbReference>
<protein>
    <submittedName>
        <fullName evidence="1">SIMPL domain-containing protein</fullName>
    </submittedName>
</protein>
<reference evidence="1 2" key="1">
    <citation type="submission" date="2021-08" db="EMBL/GenBank/DDBJ databases">
        <title>Draft genome sequence of Spirulina subsalsa with high tolerance to salinity and hype-accumulation of phycocyanin.</title>
        <authorList>
            <person name="Pei H."/>
            <person name="Jiang L."/>
        </authorList>
    </citation>
    <scope>NUCLEOTIDE SEQUENCE [LARGE SCALE GENOMIC DNA]</scope>
    <source>
        <strain evidence="1 2">FACHB-351</strain>
    </source>
</reference>
<dbReference type="RefSeq" id="WP_265265109.1">
    <property type="nucleotide sequence ID" value="NZ_JAIHOM010000063.1"/>
</dbReference>
<dbReference type="PANTHER" id="PTHR34387:SF1">
    <property type="entry name" value="PERIPLASMIC IMMUNOGENIC PROTEIN"/>
    <property type="match status" value="1"/>
</dbReference>
<comment type="caution">
    <text evidence="1">The sequence shown here is derived from an EMBL/GenBank/DDBJ whole genome shotgun (WGS) entry which is preliminary data.</text>
</comment>
<sequence length="242" mass="25740">MKSLPFASLPCQRPSRWLALSLALVALTIPMSARAQERLLRTLTVTGQGRESIAATLADVTLGVEVRESSATAVQAEVARRMNGVVNVLRSRNVEQLQTTGISLQPNYEYRNNQQRLVGYIGTSTVSYRTPSNEAGAVIDAAIQAGATRIDGIRLTASDSAISTAQKVALQAATQDAKAQADAVLAALNLSRQEIISISINSATPPTPRPLMQRAEAMAADATPIIGGEQDVQASVTLEIRY</sequence>
<dbReference type="PANTHER" id="PTHR34387">
    <property type="entry name" value="SLR1258 PROTEIN"/>
    <property type="match status" value="1"/>
</dbReference>
<keyword evidence="2" id="KW-1185">Reference proteome</keyword>
<evidence type="ECO:0000313" key="2">
    <source>
        <dbReference type="Proteomes" id="UP001526426"/>
    </source>
</evidence>
<dbReference type="EMBL" id="JAIHOM010000063">
    <property type="protein sequence ID" value="MCW6037261.1"/>
    <property type="molecule type" value="Genomic_DNA"/>
</dbReference>
<accession>A0ABT3L6W9</accession>
<evidence type="ECO:0000313" key="1">
    <source>
        <dbReference type="EMBL" id="MCW6037261.1"/>
    </source>
</evidence>
<dbReference type="Proteomes" id="UP001526426">
    <property type="component" value="Unassembled WGS sequence"/>
</dbReference>
<dbReference type="Gene3D" id="3.30.110.170">
    <property type="entry name" value="Protein of unknown function (DUF541), domain 1"/>
    <property type="match status" value="1"/>
</dbReference>
<name>A0ABT3L6W9_9CYAN</name>
<gene>
    <name evidence="1" type="ORF">K4A83_13415</name>
</gene>
<dbReference type="InterPro" id="IPR007497">
    <property type="entry name" value="SIMPL/DUF541"/>
</dbReference>
<proteinExistence type="predicted"/>
<dbReference type="Gene3D" id="3.30.70.2970">
    <property type="entry name" value="Protein of unknown function (DUF541), domain 2"/>
    <property type="match status" value="1"/>
</dbReference>